<evidence type="ECO:0000313" key="10">
    <source>
        <dbReference type="EMBL" id="RZB97616.1"/>
    </source>
</evidence>
<evidence type="ECO:0000256" key="3">
    <source>
        <dbReference type="ARBA" id="ARBA00022833"/>
    </source>
</evidence>
<dbReference type="SMR" id="A0A445JGN2"/>
<dbReference type="Gramene" id="XM_028389341.1">
    <property type="protein sequence ID" value="XP_028245142.1"/>
    <property type="gene ID" value="LOC114422807"/>
</dbReference>
<comment type="caution">
    <text evidence="10">The sequence shown here is derived from an EMBL/GenBank/DDBJ whole genome shotgun (WGS) entry which is preliminary data.</text>
</comment>
<dbReference type="Proteomes" id="UP000289340">
    <property type="component" value="Chromosome 8"/>
</dbReference>
<evidence type="ECO:0000259" key="9">
    <source>
        <dbReference type="PROSITE" id="PS50114"/>
    </source>
</evidence>
<evidence type="ECO:0000256" key="7">
    <source>
        <dbReference type="PROSITE-ProRule" id="PRU00094"/>
    </source>
</evidence>
<keyword evidence="3" id="KW-0862">Zinc</keyword>
<dbReference type="EMBL" id="QZWG01000008">
    <property type="protein sequence ID" value="RZB97616.1"/>
    <property type="molecule type" value="Genomic_DNA"/>
</dbReference>
<evidence type="ECO:0000256" key="8">
    <source>
        <dbReference type="SAM" id="MobiDB-lite"/>
    </source>
</evidence>
<dbReference type="EMBL" id="QZWG01000008">
    <property type="protein sequence ID" value="RZB97617.1"/>
    <property type="molecule type" value="Genomic_DNA"/>
</dbReference>
<protein>
    <recommendedName>
        <fullName evidence="9">GATA-type domain-containing protein</fullName>
    </recommendedName>
</protein>
<dbReference type="PANTHER" id="PTHR47255">
    <property type="entry name" value="GATA TRANSCRIPTION FACTOR 22-RELATED"/>
    <property type="match status" value="1"/>
</dbReference>
<gene>
    <name evidence="10" type="ORF">D0Y65_020962</name>
</gene>
<dbReference type="PROSITE" id="PS50114">
    <property type="entry name" value="GATA_ZN_FINGER_2"/>
    <property type="match status" value="1"/>
</dbReference>
<evidence type="ECO:0000256" key="4">
    <source>
        <dbReference type="ARBA" id="ARBA00023015"/>
    </source>
</evidence>
<dbReference type="Gene3D" id="3.30.50.10">
    <property type="entry name" value="Erythroid Transcription Factor GATA-1, subunit A"/>
    <property type="match status" value="1"/>
</dbReference>
<sequence length="183" mass="19847">MDSGKTNEAPNAKLVRDFDLNISYVEEFDVNAEDKLSSPILMNTQPASQNCIENMNIQDEIANNGDTTIQANSAAKGVTSVSFAPGRISQYRRRRRRRSVECKPSTDPDRLCTNTYCKTRRTPLWRKGPLGPKTLCNACGIQYLKIVKGTGSGLPAAVADDEGDASPGPVPAAEIVEEGDSNL</sequence>
<dbReference type="GO" id="GO:0006355">
    <property type="term" value="P:regulation of DNA-templated transcription"/>
    <property type="evidence" value="ECO:0007669"/>
    <property type="project" value="InterPro"/>
</dbReference>
<keyword evidence="2 7" id="KW-0863">Zinc-finger</keyword>
<name>A0A445JGN2_GLYSO</name>
<keyword evidence="6" id="KW-0804">Transcription</keyword>
<keyword evidence="5" id="KW-0238">DNA-binding</keyword>
<reference evidence="10 11" key="1">
    <citation type="submission" date="2018-09" db="EMBL/GenBank/DDBJ databases">
        <title>A high-quality reference genome of wild soybean provides a powerful tool to mine soybean genomes.</title>
        <authorList>
            <person name="Xie M."/>
            <person name="Chung C.Y.L."/>
            <person name="Li M.-W."/>
            <person name="Wong F.-L."/>
            <person name="Chan T.-F."/>
            <person name="Lam H.-M."/>
        </authorList>
    </citation>
    <scope>NUCLEOTIDE SEQUENCE [LARGE SCALE GENOMIC DNA]</scope>
    <source>
        <strain evidence="11">cv. W05</strain>
        <tissue evidence="10">Hypocotyl of etiolated seedlings</tissue>
    </source>
</reference>
<dbReference type="InterPro" id="IPR013088">
    <property type="entry name" value="Znf_NHR/GATA"/>
</dbReference>
<proteinExistence type="predicted"/>
<dbReference type="SUPFAM" id="SSF57716">
    <property type="entry name" value="Glucocorticoid receptor-like (DNA-binding domain)"/>
    <property type="match status" value="1"/>
</dbReference>
<keyword evidence="1" id="KW-0479">Metal-binding</keyword>
<evidence type="ECO:0000256" key="5">
    <source>
        <dbReference type="ARBA" id="ARBA00023125"/>
    </source>
</evidence>
<dbReference type="PANTHER" id="PTHR47255:SF4">
    <property type="entry name" value="GATA ZINC FINGER DOMAIN-CONTAINING PROTEIN 12"/>
    <property type="match status" value="1"/>
</dbReference>
<dbReference type="GO" id="GO:0043565">
    <property type="term" value="F:sequence-specific DNA binding"/>
    <property type="evidence" value="ECO:0007669"/>
    <property type="project" value="InterPro"/>
</dbReference>
<evidence type="ECO:0000256" key="2">
    <source>
        <dbReference type="ARBA" id="ARBA00022771"/>
    </source>
</evidence>
<evidence type="ECO:0000256" key="6">
    <source>
        <dbReference type="ARBA" id="ARBA00023163"/>
    </source>
</evidence>
<keyword evidence="11" id="KW-1185">Reference proteome</keyword>
<dbReference type="CDD" id="cd00202">
    <property type="entry name" value="ZnF_GATA"/>
    <property type="match status" value="1"/>
</dbReference>
<keyword evidence="4" id="KW-0805">Transcription regulation</keyword>
<evidence type="ECO:0000313" key="11">
    <source>
        <dbReference type="Proteomes" id="UP000289340"/>
    </source>
</evidence>
<dbReference type="InterPro" id="IPR000679">
    <property type="entry name" value="Znf_GATA"/>
</dbReference>
<organism evidence="10 11">
    <name type="scientific">Glycine soja</name>
    <name type="common">Wild soybean</name>
    <dbReference type="NCBI Taxonomy" id="3848"/>
    <lineage>
        <taxon>Eukaryota</taxon>
        <taxon>Viridiplantae</taxon>
        <taxon>Streptophyta</taxon>
        <taxon>Embryophyta</taxon>
        <taxon>Tracheophyta</taxon>
        <taxon>Spermatophyta</taxon>
        <taxon>Magnoliopsida</taxon>
        <taxon>eudicotyledons</taxon>
        <taxon>Gunneridae</taxon>
        <taxon>Pentapetalae</taxon>
        <taxon>rosids</taxon>
        <taxon>fabids</taxon>
        <taxon>Fabales</taxon>
        <taxon>Fabaceae</taxon>
        <taxon>Papilionoideae</taxon>
        <taxon>50 kb inversion clade</taxon>
        <taxon>NPAAA clade</taxon>
        <taxon>indigoferoid/millettioid clade</taxon>
        <taxon>Phaseoleae</taxon>
        <taxon>Glycine</taxon>
        <taxon>Glycine subgen. Soja</taxon>
    </lineage>
</organism>
<dbReference type="SMART" id="SM00401">
    <property type="entry name" value="ZnF_GATA"/>
    <property type="match status" value="1"/>
</dbReference>
<dbReference type="AlphaFoldDB" id="A0A445JGN2"/>
<dbReference type="InterPro" id="IPR052138">
    <property type="entry name" value="GATA_ZnFinger_Domain"/>
</dbReference>
<feature type="domain" description="GATA-type" evidence="9">
    <location>
        <begin position="117"/>
        <end position="143"/>
    </location>
</feature>
<feature type="region of interest" description="Disordered" evidence="8">
    <location>
        <begin position="157"/>
        <end position="183"/>
    </location>
</feature>
<evidence type="ECO:0000256" key="1">
    <source>
        <dbReference type="ARBA" id="ARBA00022723"/>
    </source>
</evidence>
<dbReference type="GO" id="GO:0008270">
    <property type="term" value="F:zinc ion binding"/>
    <property type="evidence" value="ECO:0007669"/>
    <property type="project" value="UniProtKB-KW"/>
</dbReference>
<accession>A0A445JGN2</accession>
<dbReference type="Pfam" id="PF00320">
    <property type="entry name" value="GATA"/>
    <property type="match status" value="1"/>
</dbReference>